<dbReference type="AlphaFoldDB" id="A0AAQ1NZ23"/>
<accession>A0AAQ1NZ23</accession>
<dbReference type="EMBL" id="OEJX01000020">
    <property type="protein sequence ID" value="SOR61213.1"/>
    <property type="molecule type" value="Genomic_DNA"/>
</dbReference>
<name>A0AAQ1NZ23_LEPIR</name>
<comment type="caution">
    <text evidence="1">The sequence shown here is derived from an EMBL/GenBank/DDBJ whole genome shotgun (WGS) entry which is preliminary data.</text>
</comment>
<dbReference type="Proteomes" id="UP000234460">
    <property type="component" value="Chromosome LMANV2"/>
</dbReference>
<evidence type="ECO:0000313" key="2">
    <source>
        <dbReference type="Proteomes" id="UP000234460"/>
    </source>
</evidence>
<reference evidence="1 2" key="1">
    <citation type="submission" date="2017-11" db="EMBL/GenBank/DDBJ databases">
        <authorList>
            <person name="Lechat P."/>
        </authorList>
    </citation>
    <scope>NUCLEOTIDE SEQUENCE [LARGE SCALE GENOMIC DNA]</scope>
    <source>
        <strain evidence="1">L495</strain>
    </source>
</reference>
<dbReference type="AntiFam" id="ANF00051">
    <property type="entry name" value="Translation of DNA tandem repeat"/>
</dbReference>
<sequence>MEFFNNSNFVFSIYLYCTVYNLKMWELPRVTILRTNSKIVETRNSLFLENSFSFLRPNLCF</sequence>
<proteinExistence type="predicted"/>
<organism evidence="1 2">
    <name type="scientific">Leptospira interrogans serovar Manilae</name>
    <dbReference type="NCBI Taxonomy" id="214675"/>
    <lineage>
        <taxon>Bacteria</taxon>
        <taxon>Pseudomonadati</taxon>
        <taxon>Spirochaetota</taxon>
        <taxon>Spirochaetia</taxon>
        <taxon>Leptospirales</taxon>
        <taxon>Leptospiraceae</taxon>
        <taxon>Leptospira</taxon>
    </lineage>
</organism>
<protein>
    <submittedName>
        <fullName evidence="1">Uncharacterized protein</fullName>
    </submittedName>
</protein>
<gene>
    <name evidence="1" type="ORF">LMANV2_270006</name>
</gene>
<evidence type="ECO:0000313" key="1">
    <source>
        <dbReference type="EMBL" id="SOR61213.1"/>
    </source>
</evidence>